<reference evidence="2" key="1">
    <citation type="submission" date="2017-12" db="EMBL/GenBank/DDBJ databases">
        <authorList>
            <consortium name="DOE Joint Genome Institute"/>
            <person name="Mondo S.J."/>
            <person name="Kjaerbolling I."/>
            <person name="Vesth T.C."/>
            <person name="Frisvad J.C."/>
            <person name="Nybo J.L."/>
            <person name="Theobald S."/>
            <person name="Kuo A."/>
            <person name="Bowyer P."/>
            <person name="Matsuda Y."/>
            <person name="Lyhne E.K."/>
            <person name="Kogle M.E."/>
            <person name="Clum A."/>
            <person name="Lipzen A."/>
            <person name="Salamov A."/>
            <person name="Ngan C.Y."/>
            <person name="Daum C."/>
            <person name="Chiniquy J."/>
            <person name="Barry K."/>
            <person name="LaButti K."/>
            <person name="Haridas S."/>
            <person name="Simmons B.A."/>
            <person name="Magnuson J.K."/>
            <person name="Mortensen U.H."/>
            <person name="Larsen T.O."/>
            <person name="Grigoriev I.V."/>
            <person name="Baker S.E."/>
            <person name="Andersen M.R."/>
            <person name="Nordberg H.P."/>
            <person name="Cantor M.N."/>
            <person name="Hua S.X."/>
        </authorList>
    </citation>
    <scope>NUCLEOTIDE SEQUENCE [LARGE SCALE GENOMIC DNA]</scope>
    <source>
        <strain evidence="2">IBT 19404</strain>
    </source>
</reference>
<evidence type="ECO:0000313" key="2">
    <source>
        <dbReference type="Proteomes" id="UP000235023"/>
    </source>
</evidence>
<dbReference type="Proteomes" id="UP000235023">
    <property type="component" value="Unassembled WGS sequence"/>
</dbReference>
<evidence type="ECO:0000313" key="1">
    <source>
        <dbReference type="EMBL" id="PLN74469.1"/>
    </source>
</evidence>
<organism evidence="1 2">
    <name type="scientific">Aspergillus taichungensis</name>
    <dbReference type="NCBI Taxonomy" id="482145"/>
    <lineage>
        <taxon>Eukaryota</taxon>
        <taxon>Fungi</taxon>
        <taxon>Dikarya</taxon>
        <taxon>Ascomycota</taxon>
        <taxon>Pezizomycotina</taxon>
        <taxon>Eurotiomycetes</taxon>
        <taxon>Eurotiomycetidae</taxon>
        <taxon>Eurotiales</taxon>
        <taxon>Aspergillaceae</taxon>
        <taxon>Aspergillus</taxon>
        <taxon>Aspergillus subgen. Circumdati</taxon>
    </lineage>
</organism>
<gene>
    <name evidence="1" type="ORF">BDW42DRAFT_182127</name>
</gene>
<keyword evidence="2" id="KW-1185">Reference proteome</keyword>
<dbReference type="EMBL" id="KZ559718">
    <property type="protein sequence ID" value="PLN74469.1"/>
    <property type="molecule type" value="Genomic_DNA"/>
</dbReference>
<accession>A0A2J5HCN5</accession>
<protein>
    <submittedName>
        <fullName evidence="1">Uncharacterized protein</fullName>
    </submittedName>
</protein>
<sequence>MHRLDDPNLSSRNSGASLPLLLAKEALACLHNALICFSRLSHFLSIKAQYTLAYLFEAFECQPLMESPT</sequence>
<name>A0A2J5HCN5_9EURO</name>
<dbReference type="AlphaFoldDB" id="A0A2J5HCN5"/>
<proteinExistence type="predicted"/>